<protein>
    <submittedName>
        <fullName evidence="1">Uncharacterized protein</fullName>
    </submittedName>
</protein>
<organism evidence="1">
    <name type="scientific">Intestinibacter bartlettii</name>
    <dbReference type="NCBI Taxonomy" id="261299"/>
    <lineage>
        <taxon>Bacteria</taxon>
        <taxon>Bacillati</taxon>
        <taxon>Bacillota</taxon>
        <taxon>Clostridia</taxon>
        <taxon>Peptostreptococcales</taxon>
        <taxon>Peptostreptococcaceae</taxon>
        <taxon>Intestinibacter</taxon>
    </lineage>
</organism>
<gene>
    <name evidence="1" type="ORF">IBLFYP30_00886</name>
</gene>
<dbReference type="GeneID" id="89564041"/>
<sequence>MNFEYAKITRSRLMGSMGLVIKHSDNESEIFEYYLLDCEGLGFCDYVRLENPTKEEAYMEEERLMGGLGENRVFISEDRALFLVQYFGQKNIEYDKPLPDGQEYYMDTIKNHKTNLTMEDMFPIICRKITNDIEFINFMTMRFIAWDREALRHFCENKETAYMHITNINGTLLKNTVYEKGNGKYISKAIYEDNDGYYVCKIAFNIEISNNEYKIKSIFVTDKQPLYDFQVFDEISKNEFVDIYDLEKYDEFIDKFYRDNPFMMKSELDEGMFFTRFNFNNNHVKERVYVINNDLKAIYYAMEDKFYVATYSKRDRDYINKLLLANYKEYIKFDDAMCFEQNVLFDFAESGCDDFNYFIED</sequence>
<dbReference type="AlphaFoldDB" id="A0A6N2YMP2"/>
<proteinExistence type="predicted"/>
<name>A0A6N2YMP2_9FIRM</name>
<dbReference type="EMBL" id="CACRUE010000005">
    <property type="protein sequence ID" value="VYT67503.1"/>
    <property type="molecule type" value="Genomic_DNA"/>
</dbReference>
<dbReference type="RefSeq" id="WP_007285720.1">
    <property type="nucleotide sequence ID" value="NZ_CACRUE010000005.1"/>
</dbReference>
<accession>A0A6N2YMP2</accession>
<reference evidence="1" key="1">
    <citation type="submission" date="2019-11" db="EMBL/GenBank/DDBJ databases">
        <authorList>
            <person name="Feng L."/>
        </authorList>
    </citation>
    <scope>NUCLEOTIDE SEQUENCE</scope>
    <source>
        <strain evidence="1">IbartlettiiLFYP30</strain>
    </source>
</reference>
<evidence type="ECO:0000313" key="1">
    <source>
        <dbReference type="EMBL" id="VYT67503.1"/>
    </source>
</evidence>